<protein>
    <recommendedName>
        <fullName evidence="4">HTH iclR-type domain-containing protein</fullName>
    </recommendedName>
</protein>
<dbReference type="GO" id="GO:0003677">
    <property type="term" value="F:DNA binding"/>
    <property type="evidence" value="ECO:0007669"/>
    <property type="project" value="UniProtKB-KW"/>
</dbReference>
<dbReference type="PANTHER" id="PTHR38465">
    <property type="entry name" value="HTH-TYPE TRANSCRIPTIONAL REGULATOR MJ1563-RELATED"/>
    <property type="match status" value="1"/>
</dbReference>
<dbReference type="InterPro" id="IPR052362">
    <property type="entry name" value="HTH-GbsR_regulator"/>
</dbReference>
<keyword evidence="3" id="KW-0804">Transcription</keyword>
<dbReference type="PATRIC" id="fig|1246995.3.peg.1788"/>
<dbReference type="InterPro" id="IPR036390">
    <property type="entry name" value="WH_DNA-bd_sf"/>
</dbReference>
<proteinExistence type="predicted"/>
<evidence type="ECO:0000259" key="4">
    <source>
        <dbReference type="Pfam" id="PF09339"/>
    </source>
</evidence>
<dbReference type="Pfam" id="PF09339">
    <property type="entry name" value="HTH_IclR"/>
    <property type="match status" value="1"/>
</dbReference>
<dbReference type="EMBL" id="CP006272">
    <property type="protein sequence ID" value="AGZ40046.1"/>
    <property type="molecule type" value="Genomic_DNA"/>
</dbReference>
<evidence type="ECO:0000256" key="3">
    <source>
        <dbReference type="ARBA" id="ARBA00023163"/>
    </source>
</evidence>
<evidence type="ECO:0000313" key="5">
    <source>
        <dbReference type="EMBL" id="AGZ40046.1"/>
    </source>
</evidence>
<dbReference type="KEGG" id="afs:AFR_08785"/>
<dbReference type="PANTHER" id="PTHR38465:SF2">
    <property type="entry name" value="HTH-TYPE TRANSCRIPTIONAL REGULATOR MMPR5"/>
    <property type="match status" value="1"/>
</dbReference>
<feature type="domain" description="HTH iclR-type" evidence="4">
    <location>
        <begin position="42"/>
        <end position="73"/>
    </location>
</feature>
<dbReference type="Gene3D" id="1.10.10.10">
    <property type="entry name" value="Winged helix-like DNA-binding domain superfamily/Winged helix DNA-binding domain"/>
    <property type="match status" value="1"/>
</dbReference>
<dbReference type="OrthoDB" id="67158at2"/>
<keyword evidence="2" id="KW-0238">DNA-binding</keyword>
<dbReference type="InterPro" id="IPR036388">
    <property type="entry name" value="WH-like_DNA-bd_sf"/>
</dbReference>
<name>U5VWP0_9ACTN</name>
<evidence type="ECO:0000256" key="1">
    <source>
        <dbReference type="ARBA" id="ARBA00023015"/>
    </source>
</evidence>
<dbReference type="STRING" id="1246995.AFR_08785"/>
<accession>U5VWP0</accession>
<organism evidence="5 6">
    <name type="scientific">Actinoplanes friuliensis DSM 7358</name>
    <dbReference type="NCBI Taxonomy" id="1246995"/>
    <lineage>
        <taxon>Bacteria</taxon>
        <taxon>Bacillati</taxon>
        <taxon>Actinomycetota</taxon>
        <taxon>Actinomycetes</taxon>
        <taxon>Micromonosporales</taxon>
        <taxon>Micromonosporaceae</taxon>
        <taxon>Actinoplanes</taxon>
    </lineage>
</organism>
<dbReference type="SUPFAM" id="SSF46785">
    <property type="entry name" value="Winged helix' DNA-binding domain"/>
    <property type="match status" value="1"/>
</dbReference>
<dbReference type="InterPro" id="IPR005471">
    <property type="entry name" value="Tscrpt_reg_IclR_N"/>
</dbReference>
<gene>
    <name evidence="5" type="ORF">AFR_08785</name>
</gene>
<keyword evidence="6" id="KW-1185">Reference proteome</keyword>
<dbReference type="AlphaFoldDB" id="U5VWP0"/>
<dbReference type="HOGENOM" id="CLU_120349_2_1_11"/>
<dbReference type="Gene3D" id="1.10.287.160">
    <property type="entry name" value="HR1 repeat"/>
    <property type="match status" value="1"/>
</dbReference>
<keyword evidence="1" id="KW-0805">Transcription regulation</keyword>
<reference evidence="5 6" key="1">
    <citation type="journal article" date="2014" name="J. Biotechnol.">
        <title>Complete genome sequence of the actinobacterium Actinoplanes friuliensis HAG 010964, producer of the lipopeptide antibiotic friulimycin.</title>
        <authorList>
            <person name="Ruckert C."/>
            <person name="Szczepanowski R."/>
            <person name="Albersmeier A."/>
            <person name="Goesmann A."/>
            <person name="Fischer N."/>
            <person name="Steinkamper A."/>
            <person name="Puhler A."/>
            <person name="Biener R."/>
            <person name="Schwartz D."/>
            <person name="Kalinowski J."/>
        </authorList>
    </citation>
    <scope>NUCLEOTIDE SEQUENCE [LARGE SCALE GENOMIC DNA]</scope>
    <source>
        <strain evidence="5 6">DSM 7358</strain>
    </source>
</reference>
<dbReference type="RefSeq" id="WP_023359577.1">
    <property type="nucleotide sequence ID" value="NC_022657.1"/>
</dbReference>
<evidence type="ECO:0000256" key="2">
    <source>
        <dbReference type="ARBA" id="ARBA00023125"/>
    </source>
</evidence>
<dbReference type="Proteomes" id="UP000017746">
    <property type="component" value="Chromosome"/>
</dbReference>
<dbReference type="eggNOG" id="COG1510">
    <property type="taxonomic scope" value="Bacteria"/>
</dbReference>
<dbReference type="GO" id="GO:0006355">
    <property type="term" value="P:regulation of DNA-templated transcription"/>
    <property type="evidence" value="ECO:0007669"/>
    <property type="project" value="InterPro"/>
</dbReference>
<evidence type="ECO:0000313" key="6">
    <source>
        <dbReference type="Proteomes" id="UP000017746"/>
    </source>
</evidence>
<sequence length="155" mass="16799">MDISAERRYAEEAGVVLAGMGMPLAYGKLLGWLLICTPAAQSGAELSTALGLSKGSVSAGLRTLESSGLVRRVAMPGRRGSFYEMTPDAMTQAAGSEKFTLFRELMDRGLEVIGGEQAPGADRLRTTRDFYAFIEAEMPKLIDRFRTEQRGRSDG</sequence>